<keyword evidence="1" id="KW-0732">Signal</keyword>
<dbReference type="EMBL" id="AHOT01000027">
    <property type="protein sequence ID" value="EIM14274.1"/>
    <property type="molecule type" value="Genomic_DNA"/>
</dbReference>
<organism evidence="2 3">
    <name type="scientific">Pseudomonas chlororaphis O6</name>
    <dbReference type="NCBI Taxonomy" id="1037915"/>
    <lineage>
        <taxon>Bacteria</taxon>
        <taxon>Pseudomonadati</taxon>
        <taxon>Pseudomonadota</taxon>
        <taxon>Gammaproteobacteria</taxon>
        <taxon>Pseudomonadales</taxon>
        <taxon>Pseudomonadaceae</taxon>
        <taxon>Pseudomonas</taxon>
    </lineage>
</organism>
<feature type="chain" id="PRO_5044306061" description="Lipoprotein" evidence="1">
    <location>
        <begin position="26"/>
        <end position="248"/>
    </location>
</feature>
<comment type="caution">
    <text evidence="2">The sequence shown here is derived from an EMBL/GenBank/DDBJ whole genome shotgun (WGS) entry which is preliminary data.</text>
</comment>
<dbReference type="AlphaFoldDB" id="A0AB33WMF5"/>
<protein>
    <recommendedName>
        <fullName evidence="4">Lipoprotein</fullName>
    </recommendedName>
</protein>
<gene>
    <name evidence="2" type="ORF">PchlO6_1440</name>
</gene>
<accession>A0AB33WMF5</accession>
<evidence type="ECO:0000313" key="3">
    <source>
        <dbReference type="Proteomes" id="UP000003790"/>
    </source>
</evidence>
<evidence type="ECO:0000313" key="2">
    <source>
        <dbReference type="EMBL" id="EIM14274.1"/>
    </source>
</evidence>
<evidence type="ECO:0000256" key="1">
    <source>
        <dbReference type="SAM" id="SignalP"/>
    </source>
</evidence>
<reference evidence="2 3" key="1">
    <citation type="journal article" date="2012" name="PLoS Genet.">
        <title>Comparative Genomics of Plant-Associated Pseudomonas spp.: Insights into Diversity and Inheritance of Traits Involved in Multitrophic Interactions.</title>
        <authorList>
            <person name="Loper J.E."/>
            <person name="Hassan K.A."/>
            <person name="Mavrodi D.V."/>
            <person name="Davis E.W.II."/>
            <person name="Lim C.K."/>
            <person name="Shaffer B.T."/>
            <person name="Elbourne L.D."/>
            <person name="Stockwell V.O."/>
            <person name="Hartney S.L."/>
            <person name="Breakwell K."/>
            <person name="Henkels M.D."/>
            <person name="Tetu S.G."/>
            <person name="Rangel L.I."/>
            <person name="Kidarsa T.A."/>
            <person name="Wilson N.L."/>
            <person name="van de Mortel J.E."/>
            <person name="Song C."/>
            <person name="Blumhagen R."/>
            <person name="Radune D."/>
            <person name="Hostetler J.B."/>
            <person name="Brinkac L.M."/>
            <person name="Durkin A.S."/>
            <person name="Kluepfel D.A."/>
            <person name="Wechter W.P."/>
            <person name="Anderson A.J."/>
            <person name="Kim Y.C."/>
            <person name="Pierson L.S.III."/>
            <person name="Pierson E.A."/>
            <person name="Lindow S.E."/>
            <person name="Kobayashi D.Y."/>
            <person name="Raaijmakers J.M."/>
            <person name="Weller D.M."/>
            <person name="Thomashow L.S."/>
            <person name="Allen A.E."/>
            <person name="Paulsen I.T."/>
        </authorList>
    </citation>
    <scope>NUCLEOTIDE SEQUENCE [LARGE SCALE GENOMIC DNA]</scope>
    <source>
        <strain evidence="2 3">O6</strain>
    </source>
</reference>
<proteinExistence type="predicted"/>
<evidence type="ECO:0008006" key="4">
    <source>
        <dbReference type="Google" id="ProtNLM"/>
    </source>
</evidence>
<dbReference type="Proteomes" id="UP000003790">
    <property type="component" value="Chromosome"/>
</dbReference>
<name>A0AB33WMF5_9PSED</name>
<dbReference type="RefSeq" id="WP_009047447.1">
    <property type="nucleotide sequence ID" value="NZ_CM001490.1"/>
</dbReference>
<sequence length="248" mass="26761">MTSRYGALGCWVMIGLSLGTTHVYAQCAAPELKDGVAGYSECKAWPAYPGVSITASSQLEAHSATENPYDEGTYDLRLALVASEGGAALATYSQASSFNSDAISFNGLSIDTARYSLTPQLRAFGIRAAFRGSSRANPFGEAWLSLYVKEGNTLRPVLESLVVESYGGEWDTNCEGEFHETKRTLQMAKSSSHGYTDLIVKTQSSGSTNVRKGEECVSVSRAEKPAVTTLRYDGKQYVVPEDLKGRSF</sequence>
<feature type="signal peptide" evidence="1">
    <location>
        <begin position="1"/>
        <end position="25"/>
    </location>
</feature>